<sequence>MSSEAITTLSCDCSPGARNYTLEIGHPRCTVIKIIQDKLLRARLLSTDGVCEDREVFGDRTMEAIRRYEEVEWLVVSRVVAQSTWQALLGMEDVGPILHTSGTITPRPQPDNSTCWAACLASMLDLSVDCVIFHTPVSVLIEGALKNNSETHVLQNIPAIPGSKHGLVTFYPQGWLTGPLADLALAGPIMLNTLLEPDIYSRGYGSAGHCLLIVGVRGRREPDGKQLILRVWDPLPSRRGTLYSITYYDLMNRNPLTTFRITVRETSYRAWGGSGGEFLARYYPL</sequence>
<evidence type="ECO:0008006" key="3">
    <source>
        <dbReference type="Google" id="ProtNLM"/>
    </source>
</evidence>
<reference evidence="1" key="2">
    <citation type="submission" date="2024-01" db="EMBL/GenBank/DDBJ databases">
        <title>Comparative genomics of Cryptococcus and Kwoniella reveals pathogenesis evolution and contrasting modes of karyotype evolution via chromosome fusion or intercentromeric recombination.</title>
        <authorList>
            <person name="Coelho M.A."/>
            <person name="David-Palma M."/>
            <person name="Shea T."/>
            <person name="Bowers K."/>
            <person name="Mcginley-Smith S."/>
            <person name="Mohammad A.W."/>
            <person name="Gnirke A."/>
            <person name="Yurkov A.M."/>
            <person name="Nowrousian M."/>
            <person name="Sun S."/>
            <person name="Cuomo C.A."/>
            <person name="Heitman J."/>
        </authorList>
    </citation>
    <scope>NUCLEOTIDE SEQUENCE</scope>
    <source>
        <strain evidence="1">IND107</strain>
    </source>
</reference>
<organism evidence="1 2">
    <name type="scientific">Cryptococcus tetragattii IND107</name>
    <dbReference type="NCBI Taxonomy" id="1296105"/>
    <lineage>
        <taxon>Eukaryota</taxon>
        <taxon>Fungi</taxon>
        <taxon>Dikarya</taxon>
        <taxon>Basidiomycota</taxon>
        <taxon>Agaricomycotina</taxon>
        <taxon>Tremellomycetes</taxon>
        <taxon>Tremellales</taxon>
        <taxon>Cryptococcaceae</taxon>
        <taxon>Cryptococcus</taxon>
        <taxon>Cryptococcus gattii species complex</taxon>
    </lineage>
</organism>
<protein>
    <recommendedName>
        <fullName evidence="3">Calpain catalytic domain-containing protein</fullName>
    </recommendedName>
</protein>
<reference evidence="1" key="1">
    <citation type="submission" date="2015-01" db="EMBL/GenBank/DDBJ databases">
        <authorList>
            <consortium name="The Broad Institute Genomics Platform"/>
            <person name="Cuomo C."/>
            <person name="Litvintseva A."/>
            <person name="Chen Y."/>
            <person name="Heitman J."/>
            <person name="Sun S."/>
            <person name="Springer D."/>
            <person name="Dromer F."/>
            <person name="Young S."/>
            <person name="Zeng Q."/>
            <person name="Gargeya S."/>
            <person name="Abouelleil A."/>
            <person name="Alvarado L."/>
            <person name="Chapman S.B."/>
            <person name="Gainer-Dewar J."/>
            <person name="Goldberg J."/>
            <person name="Griggs A."/>
            <person name="Gujja S."/>
            <person name="Hansen M."/>
            <person name="Howarth C."/>
            <person name="Imamovic A."/>
            <person name="Larimer J."/>
            <person name="Murphy C."/>
            <person name="Naylor J."/>
            <person name="Pearson M."/>
            <person name="Priest M."/>
            <person name="Roberts A."/>
            <person name="Saif S."/>
            <person name="Shea T."/>
            <person name="Sykes S."/>
            <person name="Wortman J."/>
            <person name="Nusbaum C."/>
            <person name="Birren B."/>
        </authorList>
    </citation>
    <scope>NUCLEOTIDE SEQUENCE</scope>
    <source>
        <strain evidence="1">IND107</strain>
    </source>
</reference>
<dbReference type="RefSeq" id="XP_066611875.1">
    <property type="nucleotide sequence ID" value="XM_066759929.1"/>
</dbReference>
<accession>A0ABR3BM20</accession>
<dbReference type="GeneID" id="91992329"/>
<evidence type="ECO:0000313" key="2">
    <source>
        <dbReference type="Proteomes" id="UP000054399"/>
    </source>
</evidence>
<gene>
    <name evidence="1" type="ORF">I308_105474</name>
</gene>
<name>A0ABR3BM20_9TREE</name>
<evidence type="ECO:0000313" key="1">
    <source>
        <dbReference type="EMBL" id="KAL0243508.1"/>
    </source>
</evidence>
<keyword evidence="2" id="KW-1185">Reference proteome</keyword>
<proteinExistence type="predicted"/>
<dbReference type="Proteomes" id="UP000054399">
    <property type="component" value="Unassembled WGS sequence"/>
</dbReference>
<comment type="caution">
    <text evidence="1">The sequence shown here is derived from an EMBL/GenBank/DDBJ whole genome shotgun (WGS) entry which is preliminary data.</text>
</comment>
<dbReference type="EMBL" id="ATAM02000010">
    <property type="protein sequence ID" value="KAL0243508.1"/>
    <property type="molecule type" value="Genomic_DNA"/>
</dbReference>